<dbReference type="Pfam" id="PF00106">
    <property type="entry name" value="adh_short"/>
    <property type="match status" value="1"/>
</dbReference>
<dbReference type="InterPro" id="IPR052184">
    <property type="entry name" value="SDR_enzymes"/>
</dbReference>
<dbReference type="EMBL" id="CABFNS010000741">
    <property type="protein sequence ID" value="VUC25865.1"/>
    <property type="molecule type" value="Genomic_DNA"/>
</dbReference>
<comment type="caution">
    <text evidence="1">The sequence shown here is derived from an EMBL/GenBank/DDBJ whole genome shotgun (WGS) entry which is preliminary data.</text>
</comment>
<proteinExistence type="predicted"/>
<sequence length="285" mass="30994">MPSYLITGASRGLGYEFLRQISTIPSNIVVGLVRNKAETEAKVKALNRPNVHIVQADLEDFESLKKSVNEVSSIVNGSLDYLIANAGYISSWSAYDSLTTLGDDPERLEEDLLKCFRVNTIGNIHLINLYLPLVLKGDVKKVITLSSGFADNELTINYNISEAGPYTISKSAMNTAVAKYSAAYAEQGVLFLSIAPGAVEVGQDAGSENQFLTQNAMLTTVKVTEEQIPKAMALGGKFARYAPHFKGRTMPEESIKDMLSVIDKASVKDGYGGSFISHKGTKQWL</sequence>
<accession>A0ABY6U469</accession>
<dbReference type="InterPro" id="IPR036291">
    <property type="entry name" value="NAD(P)-bd_dom_sf"/>
</dbReference>
<keyword evidence="2" id="KW-1185">Reference proteome</keyword>
<dbReference type="SUPFAM" id="SSF51735">
    <property type="entry name" value="NAD(P)-binding Rossmann-fold domains"/>
    <property type="match status" value="1"/>
</dbReference>
<dbReference type="PRINTS" id="PR00081">
    <property type="entry name" value="GDHRDH"/>
</dbReference>
<dbReference type="PANTHER" id="PTHR45458">
    <property type="entry name" value="SHORT-CHAIN DEHYDROGENASE/REDUCTASE SDR"/>
    <property type="match status" value="1"/>
</dbReference>
<dbReference type="Gene3D" id="3.40.50.720">
    <property type="entry name" value="NAD(P)-binding Rossmann-like Domain"/>
    <property type="match status" value="1"/>
</dbReference>
<evidence type="ECO:0000313" key="2">
    <source>
        <dbReference type="Proteomes" id="UP000766486"/>
    </source>
</evidence>
<evidence type="ECO:0008006" key="3">
    <source>
        <dbReference type="Google" id="ProtNLM"/>
    </source>
</evidence>
<dbReference type="PANTHER" id="PTHR45458:SF3">
    <property type="entry name" value="CHAIN DEHYDROGENASE (ATSC), PUTATIVE-RELATED"/>
    <property type="match status" value="1"/>
</dbReference>
<dbReference type="InterPro" id="IPR002347">
    <property type="entry name" value="SDR_fam"/>
</dbReference>
<gene>
    <name evidence="1" type="ORF">CLO192961_LOCUS176472</name>
</gene>
<protein>
    <recommendedName>
        <fullName evidence="3">NAD(P)-binding protein</fullName>
    </recommendedName>
</protein>
<evidence type="ECO:0000313" key="1">
    <source>
        <dbReference type="EMBL" id="VUC25865.1"/>
    </source>
</evidence>
<organism evidence="1 2">
    <name type="scientific">Bionectria ochroleuca</name>
    <name type="common">Gliocladium roseum</name>
    <dbReference type="NCBI Taxonomy" id="29856"/>
    <lineage>
        <taxon>Eukaryota</taxon>
        <taxon>Fungi</taxon>
        <taxon>Dikarya</taxon>
        <taxon>Ascomycota</taxon>
        <taxon>Pezizomycotina</taxon>
        <taxon>Sordariomycetes</taxon>
        <taxon>Hypocreomycetidae</taxon>
        <taxon>Hypocreales</taxon>
        <taxon>Bionectriaceae</taxon>
        <taxon>Clonostachys</taxon>
    </lineage>
</organism>
<name>A0ABY6U469_BIOOC</name>
<reference evidence="1 2" key="1">
    <citation type="submission" date="2019-06" db="EMBL/GenBank/DDBJ databases">
        <authorList>
            <person name="Broberg M."/>
        </authorList>
    </citation>
    <scope>NUCLEOTIDE SEQUENCE [LARGE SCALE GENOMIC DNA]</scope>
</reference>
<dbReference type="Proteomes" id="UP000766486">
    <property type="component" value="Unassembled WGS sequence"/>
</dbReference>